<proteinExistence type="predicted"/>
<feature type="compositionally biased region" description="Basic and acidic residues" evidence="1">
    <location>
        <begin position="39"/>
        <end position="53"/>
    </location>
</feature>
<keyword evidence="3" id="KW-1185">Reference proteome</keyword>
<sequence>MYIREDKRFRLTEFGQTQASTIGRVHCTAWEELSNSEGGGKRDDQSSHSKGSKETAATRFQSLLDPQKSIRVASPIPIPDRADRQSRWIVWFCPFNGV</sequence>
<dbReference type="AlphaFoldDB" id="A0A9W9IH99"/>
<evidence type="ECO:0000313" key="3">
    <source>
        <dbReference type="Proteomes" id="UP001149163"/>
    </source>
</evidence>
<organism evidence="2 3">
    <name type="scientific">Penicillium canariense</name>
    <dbReference type="NCBI Taxonomy" id="189055"/>
    <lineage>
        <taxon>Eukaryota</taxon>
        <taxon>Fungi</taxon>
        <taxon>Dikarya</taxon>
        <taxon>Ascomycota</taxon>
        <taxon>Pezizomycotina</taxon>
        <taxon>Eurotiomycetes</taxon>
        <taxon>Eurotiomycetidae</taxon>
        <taxon>Eurotiales</taxon>
        <taxon>Aspergillaceae</taxon>
        <taxon>Penicillium</taxon>
    </lineage>
</organism>
<accession>A0A9W9IH99</accession>
<evidence type="ECO:0000256" key="1">
    <source>
        <dbReference type="SAM" id="MobiDB-lite"/>
    </source>
</evidence>
<comment type="caution">
    <text evidence="2">The sequence shown here is derived from an EMBL/GenBank/DDBJ whole genome shotgun (WGS) entry which is preliminary data.</text>
</comment>
<dbReference type="EMBL" id="JAPQKN010000001">
    <property type="protein sequence ID" value="KAJ5176264.1"/>
    <property type="molecule type" value="Genomic_DNA"/>
</dbReference>
<reference evidence="2" key="2">
    <citation type="journal article" date="2023" name="IMA Fungus">
        <title>Comparative genomic study of the Penicillium genus elucidates a diverse pangenome and 15 lateral gene transfer events.</title>
        <authorList>
            <person name="Petersen C."/>
            <person name="Sorensen T."/>
            <person name="Nielsen M.R."/>
            <person name="Sondergaard T.E."/>
            <person name="Sorensen J.L."/>
            <person name="Fitzpatrick D.A."/>
            <person name="Frisvad J.C."/>
            <person name="Nielsen K.L."/>
        </authorList>
    </citation>
    <scope>NUCLEOTIDE SEQUENCE</scope>
    <source>
        <strain evidence="2">IBT 26290</strain>
    </source>
</reference>
<name>A0A9W9IH99_9EURO</name>
<dbReference type="GeneID" id="81423442"/>
<dbReference type="Proteomes" id="UP001149163">
    <property type="component" value="Unassembled WGS sequence"/>
</dbReference>
<feature type="region of interest" description="Disordered" evidence="1">
    <location>
        <begin position="33"/>
        <end position="63"/>
    </location>
</feature>
<reference evidence="2" key="1">
    <citation type="submission" date="2022-11" db="EMBL/GenBank/DDBJ databases">
        <authorList>
            <person name="Petersen C."/>
        </authorList>
    </citation>
    <scope>NUCLEOTIDE SEQUENCE</scope>
    <source>
        <strain evidence="2">IBT 26290</strain>
    </source>
</reference>
<protein>
    <submittedName>
        <fullName evidence="2">Uncharacterized protein</fullName>
    </submittedName>
</protein>
<dbReference type="RefSeq" id="XP_056547872.1">
    <property type="nucleotide sequence ID" value="XM_056684266.1"/>
</dbReference>
<gene>
    <name evidence="2" type="ORF">N7482_002141</name>
</gene>
<evidence type="ECO:0000313" key="2">
    <source>
        <dbReference type="EMBL" id="KAJ5176264.1"/>
    </source>
</evidence>